<dbReference type="InterPro" id="IPR013321">
    <property type="entry name" value="Arc_rbn_hlx_hlx"/>
</dbReference>
<comment type="caution">
    <text evidence="1">The sequence shown here is derived from an EMBL/GenBank/DDBJ whole genome shotgun (WGS) entry which is preliminary data.</text>
</comment>
<protein>
    <submittedName>
        <fullName evidence="1">Uncharacterized protein</fullName>
    </submittedName>
</protein>
<accession>A0ABR7EEN6</accession>
<evidence type="ECO:0000313" key="2">
    <source>
        <dbReference type="Proteomes" id="UP000606889"/>
    </source>
</evidence>
<name>A0ABR7EEN6_9FIRM</name>
<dbReference type="Proteomes" id="UP000606889">
    <property type="component" value="Unassembled WGS sequence"/>
</dbReference>
<reference evidence="1 2" key="1">
    <citation type="submission" date="2020-08" db="EMBL/GenBank/DDBJ databases">
        <title>Genome public.</title>
        <authorList>
            <person name="Liu C."/>
            <person name="Sun Q."/>
        </authorList>
    </citation>
    <scope>NUCLEOTIDE SEQUENCE [LARGE SCALE GENOMIC DNA]</scope>
    <source>
        <strain evidence="1 2">NSJ-35</strain>
    </source>
</reference>
<dbReference type="Gene3D" id="1.10.1220.10">
    <property type="entry name" value="Met repressor-like"/>
    <property type="match status" value="1"/>
</dbReference>
<organism evidence="1 2">
    <name type="scientific">Christensenella tenuis</name>
    <dbReference type="NCBI Taxonomy" id="2763033"/>
    <lineage>
        <taxon>Bacteria</taxon>
        <taxon>Bacillati</taxon>
        <taxon>Bacillota</taxon>
        <taxon>Clostridia</taxon>
        <taxon>Christensenellales</taxon>
        <taxon>Christensenellaceae</taxon>
        <taxon>Christensenella</taxon>
    </lineage>
</organism>
<evidence type="ECO:0000313" key="1">
    <source>
        <dbReference type="EMBL" id="MBC5648239.1"/>
    </source>
</evidence>
<dbReference type="EMBL" id="JACOON010000004">
    <property type="protein sequence ID" value="MBC5648239.1"/>
    <property type="molecule type" value="Genomic_DNA"/>
</dbReference>
<proteinExistence type="predicted"/>
<keyword evidence="2" id="KW-1185">Reference proteome</keyword>
<gene>
    <name evidence="1" type="ORF">H8S18_07815</name>
</gene>
<sequence length="64" mass="7383">MSDRTKQVQFRMPEELHTDLKAALAYDRSSFADFFNKAAEDYLLKREKEQQKKSKSKNGGAKNG</sequence>
<dbReference type="RefSeq" id="WP_186857753.1">
    <property type="nucleotide sequence ID" value="NZ_JACOON010000004.1"/>
</dbReference>